<dbReference type="GO" id="GO:0061630">
    <property type="term" value="F:ubiquitin protein ligase activity"/>
    <property type="evidence" value="ECO:0007669"/>
    <property type="project" value="TreeGrafter"/>
</dbReference>
<dbReference type="Gene3D" id="3.30.40.10">
    <property type="entry name" value="Zinc/RING finger domain, C3HC4 (zinc finger)"/>
    <property type="match status" value="1"/>
</dbReference>
<proteinExistence type="predicted"/>
<feature type="domain" description="RING-type" evidence="6">
    <location>
        <begin position="132"/>
        <end position="176"/>
    </location>
</feature>
<dbReference type="Pfam" id="PF13639">
    <property type="entry name" value="zf-RING_2"/>
    <property type="match status" value="1"/>
</dbReference>
<dbReference type="CDD" id="cd16454">
    <property type="entry name" value="RING-H2_PA-TM-RING"/>
    <property type="match status" value="1"/>
</dbReference>
<dbReference type="Proteomes" id="UP000887572">
    <property type="component" value="Unplaced"/>
</dbReference>
<organism evidence="7 8">
    <name type="scientific">Globodera rostochiensis</name>
    <name type="common">Golden nematode worm</name>
    <name type="synonym">Heterodera rostochiensis</name>
    <dbReference type="NCBI Taxonomy" id="31243"/>
    <lineage>
        <taxon>Eukaryota</taxon>
        <taxon>Metazoa</taxon>
        <taxon>Ecdysozoa</taxon>
        <taxon>Nematoda</taxon>
        <taxon>Chromadorea</taxon>
        <taxon>Rhabditida</taxon>
        <taxon>Tylenchina</taxon>
        <taxon>Tylenchomorpha</taxon>
        <taxon>Tylenchoidea</taxon>
        <taxon>Heteroderidae</taxon>
        <taxon>Heteroderinae</taxon>
        <taxon>Globodera</taxon>
    </lineage>
</organism>
<evidence type="ECO:0000313" key="7">
    <source>
        <dbReference type="Proteomes" id="UP000887572"/>
    </source>
</evidence>
<name>A0A914IC09_GLORO</name>
<sequence>MNFLPFYLSFIIFSNKIGLGYSGNFFNIGGVSGSHTLQDPIHNQEAEQNSNTVDELIEDLHQLRINDASSAQSSHALDHQQQTILDSNTADHSTSSNIGNPEMPQNPASDSSSSSLATTSSNHNNNCTLAECPICLEAFSAEADVKQLRSCRHRFHRECVDRWLVQILNTTCPVCRDQVDRDDLPPAAGHRRLLLLNVAPDIRVGFYLINNEGNDVGTGDHVLLTSTNVLENLQSWDGDTIAHRTLHDQRRQHQIVDGGLLKIRLMDVID</sequence>
<keyword evidence="3" id="KW-0862">Zinc</keyword>
<evidence type="ECO:0000256" key="2">
    <source>
        <dbReference type="ARBA" id="ARBA00022771"/>
    </source>
</evidence>
<keyword evidence="7" id="KW-1185">Reference proteome</keyword>
<evidence type="ECO:0000259" key="6">
    <source>
        <dbReference type="PROSITE" id="PS50089"/>
    </source>
</evidence>
<protein>
    <submittedName>
        <fullName evidence="8">RING-type domain-containing protein</fullName>
    </submittedName>
</protein>
<dbReference type="GO" id="GO:0008270">
    <property type="term" value="F:zinc ion binding"/>
    <property type="evidence" value="ECO:0007669"/>
    <property type="project" value="UniProtKB-KW"/>
</dbReference>
<evidence type="ECO:0000256" key="5">
    <source>
        <dbReference type="SAM" id="MobiDB-lite"/>
    </source>
</evidence>
<evidence type="ECO:0000256" key="1">
    <source>
        <dbReference type="ARBA" id="ARBA00022723"/>
    </source>
</evidence>
<feature type="compositionally biased region" description="Polar residues" evidence="5">
    <location>
        <begin position="88"/>
        <end position="99"/>
    </location>
</feature>
<dbReference type="AlphaFoldDB" id="A0A914IC09"/>
<reference evidence="8" key="1">
    <citation type="submission" date="2022-11" db="UniProtKB">
        <authorList>
            <consortium name="WormBaseParasite"/>
        </authorList>
    </citation>
    <scope>IDENTIFICATION</scope>
</reference>
<evidence type="ECO:0000313" key="8">
    <source>
        <dbReference type="WBParaSite" id="Gr19_v10_g9214.t1"/>
    </source>
</evidence>
<keyword evidence="2 4" id="KW-0863">Zinc-finger</keyword>
<dbReference type="InterPro" id="IPR013083">
    <property type="entry name" value="Znf_RING/FYVE/PHD"/>
</dbReference>
<dbReference type="PANTHER" id="PTHR45969">
    <property type="entry name" value="RING ZINC FINGER PROTEIN-RELATED"/>
    <property type="match status" value="1"/>
</dbReference>
<feature type="region of interest" description="Disordered" evidence="5">
    <location>
        <begin position="88"/>
        <end position="120"/>
    </location>
</feature>
<dbReference type="PROSITE" id="PS50089">
    <property type="entry name" value="ZF_RING_2"/>
    <property type="match status" value="1"/>
</dbReference>
<dbReference type="GO" id="GO:0016567">
    <property type="term" value="P:protein ubiquitination"/>
    <property type="evidence" value="ECO:0007669"/>
    <property type="project" value="TreeGrafter"/>
</dbReference>
<dbReference type="WBParaSite" id="Gr19_v10_g9214.t1">
    <property type="protein sequence ID" value="Gr19_v10_g9214.t1"/>
    <property type="gene ID" value="Gr19_v10_g9214"/>
</dbReference>
<dbReference type="SMART" id="SM00184">
    <property type="entry name" value="RING"/>
    <property type="match status" value="1"/>
</dbReference>
<accession>A0A914IC09</accession>
<evidence type="ECO:0000256" key="4">
    <source>
        <dbReference type="PROSITE-ProRule" id="PRU00175"/>
    </source>
</evidence>
<dbReference type="SUPFAM" id="SSF57850">
    <property type="entry name" value="RING/U-box"/>
    <property type="match status" value="1"/>
</dbReference>
<dbReference type="InterPro" id="IPR001841">
    <property type="entry name" value="Znf_RING"/>
</dbReference>
<feature type="compositionally biased region" description="Low complexity" evidence="5">
    <location>
        <begin position="106"/>
        <end position="120"/>
    </location>
</feature>
<keyword evidence="1" id="KW-0479">Metal-binding</keyword>
<dbReference type="PANTHER" id="PTHR45969:SF69">
    <property type="entry name" value="FINGER DOMAIN PROTEIN, PUTATIVE (AFU_ORTHOLOGUE AFUA_3G12190)-RELATED"/>
    <property type="match status" value="1"/>
</dbReference>
<evidence type="ECO:0000256" key="3">
    <source>
        <dbReference type="ARBA" id="ARBA00022833"/>
    </source>
</evidence>